<feature type="transmembrane region" description="Helical" evidence="1">
    <location>
        <begin position="235"/>
        <end position="256"/>
    </location>
</feature>
<dbReference type="RefSeq" id="WP_119715909.1">
    <property type="nucleotide sequence ID" value="NZ_OMOH01000006.1"/>
</dbReference>
<dbReference type="Proteomes" id="UP000265962">
    <property type="component" value="Unassembled WGS sequence"/>
</dbReference>
<keyword evidence="3" id="KW-1185">Reference proteome</keyword>
<dbReference type="OrthoDB" id="63188at2"/>
<feature type="transmembrane region" description="Helical" evidence="1">
    <location>
        <begin position="65"/>
        <end position="87"/>
    </location>
</feature>
<sequence length="264" mass="27833">MTTLTTTSGRPRLGTYTRIDALTTLKRADMIVFTLLLPLGMYLFWGAMQDYSGLDVGRGNIAASTMVNMAVFSVAVAATCTAAGAAVELAGGWGRQMALTPAGTRGYVLVKLLCAVIVSAAPVTIIFIAGLFTGAEMDAFWVWAASYLLALAPTALLFGCYGLAVGLWFPAQGAVGIAGTSIALFGFLGNLFMPLDGTLFALGRFTPIYGAGALATRPIQGDTVALMSDVVDEALWVPLTNMIAWTLLFALVGLAARRRTTRRR</sequence>
<feature type="transmembrane region" description="Helical" evidence="1">
    <location>
        <begin position="140"/>
        <end position="167"/>
    </location>
</feature>
<evidence type="ECO:0008006" key="4">
    <source>
        <dbReference type="Google" id="ProtNLM"/>
    </source>
</evidence>
<keyword evidence="1" id="KW-1133">Transmembrane helix</keyword>
<evidence type="ECO:0000313" key="2">
    <source>
        <dbReference type="EMBL" id="SPF68763.1"/>
    </source>
</evidence>
<feature type="transmembrane region" description="Helical" evidence="1">
    <location>
        <begin position="28"/>
        <end position="45"/>
    </location>
</feature>
<evidence type="ECO:0000256" key="1">
    <source>
        <dbReference type="SAM" id="Phobius"/>
    </source>
</evidence>
<dbReference type="EMBL" id="OMOH01000006">
    <property type="protein sequence ID" value="SPF68763.1"/>
    <property type="molecule type" value="Genomic_DNA"/>
</dbReference>
<organism evidence="2 3">
    <name type="scientific">Propionibacterium ruminifibrarum</name>
    <dbReference type="NCBI Taxonomy" id="1962131"/>
    <lineage>
        <taxon>Bacteria</taxon>
        <taxon>Bacillati</taxon>
        <taxon>Actinomycetota</taxon>
        <taxon>Actinomycetes</taxon>
        <taxon>Propionibacteriales</taxon>
        <taxon>Propionibacteriaceae</taxon>
        <taxon>Propionibacterium</taxon>
    </lineage>
</organism>
<reference evidence="3" key="1">
    <citation type="submission" date="2018-02" db="EMBL/GenBank/DDBJ databases">
        <authorList>
            <person name="Hornung B."/>
        </authorList>
    </citation>
    <scope>NUCLEOTIDE SEQUENCE [LARGE SCALE GENOMIC DNA]</scope>
</reference>
<protein>
    <recommendedName>
        <fullName evidence="4">ABC-2 type transport system permease protein</fullName>
    </recommendedName>
</protein>
<feature type="transmembrane region" description="Helical" evidence="1">
    <location>
        <begin position="108"/>
        <end position="134"/>
    </location>
</feature>
<keyword evidence="1" id="KW-0812">Transmembrane</keyword>
<proteinExistence type="predicted"/>
<feature type="transmembrane region" description="Helical" evidence="1">
    <location>
        <begin position="174"/>
        <end position="193"/>
    </location>
</feature>
<accession>A0A375I687</accession>
<keyword evidence="1" id="KW-0472">Membrane</keyword>
<evidence type="ECO:0000313" key="3">
    <source>
        <dbReference type="Proteomes" id="UP000265962"/>
    </source>
</evidence>
<dbReference type="AlphaFoldDB" id="A0A375I687"/>
<name>A0A375I687_9ACTN</name>
<gene>
    <name evidence="2" type="ORF">PROPJV5_1738</name>
</gene>